<dbReference type="InterPro" id="IPR000182">
    <property type="entry name" value="GNAT_dom"/>
</dbReference>
<dbReference type="CDD" id="cd04301">
    <property type="entry name" value="NAT_SF"/>
    <property type="match status" value="1"/>
</dbReference>
<dbReference type="PANTHER" id="PTHR10545">
    <property type="entry name" value="DIAMINE N-ACETYLTRANSFERASE"/>
    <property type="match status" value="1"/>
</dbReference>
<protein>
    <submittedName>
        <fullName evidence="4">GNAT family N-acetyltransferase</fullName>
    </submittedName>
</protein>
<evidence type="ECO:0000313" key="4">
    <source>
        <dbReference type="EMBL" id="TGN00053.1"/>
    </source>
</evidence>
<comment type="caution">
    <text evidence="4">The sequence shown here is derived from an EMBL/GenBank/DDBJ whole genome shotgun (WGS) entry which is preliminary data.</text>
</comment>
<evidence type="ECO:0000259" key="3">
    <source>
        <dbReference type="PROSITE" id="PS51186"/>
    </source>
</evidence>
<name>A0A4Z1ANZ3_9LEPT</name>
<dbReference type="PANTHER" id="PTHR10545:SF42">
    <property type="entry name" value="ACETYLTRANSFERASE"/>
    <property type="match status" value="1"/>
</dbReference>
<reference evidence="4" key="1">
    <citation type="journal article" date="2019" name="PLoS Negl. Trop. Dis.">
        <title>Revisiting the worldwide diversity of Leptospira species in the environment.</title>
        <authorList>
            <person name="Vincent A.T."/>
            <person name="Schiettekatte O."/>
            <person name="Bourhy P."/>
            <person name="Veyrier F.J."/>
            <person name="Picardeau M."/>
        </authorList>
    </citation>
    <scope>NUCLEOTIDE SEQUENCE [LARGE SCALE GENOMIC DNA]</scope>
    <source>
        <strain evidence="4">201601113</strain>
    </source>
</reference>
<feature type="domain" description="N-acetyltransferase" evidence="3">
    <location>
        <begin position="1"/>
        <end position="149"/>
    </location>
</feature>
<dbReference type="RefSeq" id="WP_135756514.1">
    <property type="nucleotide sequence ID" value="NZ_RQHS01000012.1"/>
</dbReference>
<keyword evidence="1 4" id="KW-0808">Transferase</keyword>
<dbReference type="PROSITE" id="PS51186">
    <property type="entry name" value="GNAT"/>
    <property type="match status" value="1"/>
</dbReference>
<dbReference type="Pfam" id="PF00583">
    <property type="entry name" value="Acetyltransf_1"/>
    <property type="match status" value="1"/>
</dbReference>
<dbReference type="OrthoDB" id="9792929at2"/>
<organism evidence="4 5">
    <name type="scientific">Leptospira dzoumogneensis</name>
    <dbReference type="NCBI Taxonomy" id="2484904"/>
    <lineage>
        <taxon>Bacteria</taxon>
        <taxon>Pseudomonadati</taxon>
        <taxon>Spirochaetota</taxon>
        <taxon>Spirochaetia</taxon>
        <taxon>Leptospirales</taxon>
        <taxon>Leptospiraceae</taxon>
        <taxon>Leptospira</taxon>
    </lineage>
</organism>
<keyword evidence="5" id="KW-1185">Reference proteome</keyword>
<dbReference type="Proteomes" id="UP000297241">
    <property type="component" value="Unassembled WGS sequence"/>
</dbReference>
<dbReference type="Gene3D" id="3.40.630.30">
    <property type="match status" value="1"/>
</dbReference>
<sequence>MSIEAISNRNLDEVLPLIRKYQEFYKIESIDNEKNRIFFSQFGEGSSLGCLFGYRTEGRMAGFATVYFSYASSIISKVAIMNDLFTLDEFRKQGIGESLINHCAKYAKSQGAVRLQWVTAPSNLTAQALYKKVGAMQSTWEFFSYNSPA</sequence>
<dbReference type="InterPro" id="IPR016181">
    <property type="entry name" value="Acyl_CoA_acyltransferase"/>
</dbReference>
<evidence type="ECO:0000256" key="1">
    <source>
        <dbReference type="ARBA" id="ARBA00022679"/>
    </source>
</evidence>
<accession>A0A4Z1ANZ3</accession>
<gene>
    <name evidence="4" type="ORF">EHR06_08005</name>
</gene>
<dbReference type="SUPFAM" id="SSF55729">
    <property type="entry name" value="Acyl-CoA N-acyltransferases (Nat)"/>
    <property type="match status" value="1"/>
</dbReference>
<dbReference type="GO" id="GO:0008080">
    <property type="term" value="F:N-acetyltransferase activity"/>
    <property type="evidence" value="ECO:0007669"/>
    <property type="project" value="TreeGrafter"/>
</dbReference>
<dbReference type="EMBL" id="RQHS01000012">
    <property type="protein sequence ID" value="TGN00053.1"/>
    <property type="molecule type" value="Genomic_DNA"/>
</dbReference>
<evidence type="ECO:0000256" key="2">
    <source>
        <dbReference type="ARBA" id="ARBA00023315"/>
    </source>
</evidence>
<keyword evidence="2" id="KW-0012">Acyltransferase</keyword>
<dbReference type="InterPro" id="IPR051016">
    <property type="entry name" value="Diverse_Substrate_AcTransf"/>
</dbReference>
<evidence type="ECO:0000313" key="5">
    <source>
        <dbReference type="Proteomes" id="UP000297241"/>
    </source>
</evidence>
<proteinExistence type="predicted"/>
<dbReference type="AlphaFoldDB" id="A0A4Z1ANZ3"/>